<proteinExistence type="predicted"/>
<evidence type="ECO:0000313" key="2">
    <source>
        <dbReference type="Proteomes" id="UP000475325"/>
    </source>
</evidence>
<dbReference type="AlphaFoldDB" id="A0A7C8J6J8"/>
<accession>A0A7C8J6J8</accession>
<dbReference type="EMBL" id="WIQW01000128">
    <property type="protein sequence ID" value="KAF3081262.1"/>
    <property type="molecule type" value="Genomic_DNA"/>
</dbReference>
<dbReference type="Proteomes" id="UP000475325">
    <property type="component" value="Unassembled WGS sequence"/>
</dbReference>
<organism evidence="1 2">
    <name type="scientific">Orbilia oligospora</name>
    <name type="common">Nematode-trapping fungus</name>
    <name type="synonym">Arthrobotrys oligospora</name>
    <dbReference type="NCBI Taxonomy" id="2813651"/>
    <lineage>
        <taxon>Eukaryota</taxon>
        <taxon>Fungi</taxon>
        <taxon>Dikarya</taxon>
        <taxon>Ascomycota</taxon>
        <taxon>Pezizomycotina</taxon>
        <taxon>Orbiliomycetes</taxon>
        <taxon>Orbiliales</taxon>
        <taxon>Orbiliaceae</taxon>
        <taxon>Orbilia</taxon>
    </lineage>
</organism>
<gene>
    <name evidence="1" type="ORF">TWF102_001730</name>
</gene>
<sequence>MLCRNQDRTSERISRTGREGCFGSCTCRLRGCPVESRKLPGPEVEGLKGRKKKNFVECNRLDLYVVTSTNNDLGHDIGEQVGLGRILTLMFTEGRSHNQKEKKN</sequence>
<protein>
    <submittedName>
        <fullName evidence="1">Uncharacterized protein</fullName>
    </submittedName>
</protein>
<name>A0A7C8J6J8_ORBOL</name>
<evidence type="ECO:0000313" key="1">
    <source>
        <dbReference type="EMBL" id="KAF3081262.1"/>
    </source>
</evidence>
<comment type="caution">
    <text evidence="1">The sequence shown here is derived from an EMBL/GenBank/DDBJ whole genome shotgun (WGS) entry which is preliminary data.</text>
</comment>
<reference evidence="1 2" key="1">
    <citation type="submission" date="2019-06" db="EMBL/GenBank/DDBJ databases">
        <authorList>
            <person name="Palmer J.M."/>
        </authorList>
    </citation>
    <scope>NUCLEOTIDE SEQUENCE [LARGE SCALE GENOMIC DNA]</scope>
    <source>
        <strain evidence="1 2">TWF102</strain>
    </source>
</reference>